<sequence>MTSTAALSSRAEPTTPQKLTVLTCALLCVAGLVYGSSLPPFLPSAFLSALAWKYSALLSIPLAYVLLDSERGKRVPAGPYLVIVPFVVYFAVAQLVLFVPDLIVHLNSYPDASEIVAVAQVRESSPTCGQRARVELADYSPVTVDLCVPQSLARTLISGDKLRLDGKAGLGGLLVLNTQKL</sequence>
<name>A0ABU8XHL0_9BURK</name>
<protein>
    <submittedName>
        <fullName evidence="2">Uncharacterized protein</fullName>
    </submittedName>
</protein>
<feature type="transmembrane region" description="Helical" evidence="1">
    <location>
        <begin position="79"/>
        <end position="99"/>
    </location>
</feature>
<keyword evidence="1" id="KW-0472">Membrane</keyword>
<keyword evidence="1" id="KW-0812">Transmembrane</keyword>
<evidence type="ECO:0000313" key="2">
    <source>
        <dbReference type="EMBL" id="MEJ8859362.1"/>
    </source>
</evidence>
<organism evidence="2 3">
    <name type="scientific">Variovorax robiniae</name>
    <dbReference type="NCBI Taxonomy" id="1836199"/>
    <lineage>
        <taxon>Bacteria</taxon>
        <taxon>Pseudomonadati</taxon>
        <taxon>Pseudomonadota</taxon>
        <taxon>Betaproteobacteria</taxon>
        <taxon>Burkholderiales</taxon>
        <taxon>Comamonadaceae</taxon>
        <taxon>Variovorax</taxon>
    </lineage>
</organism>
<proteinExistence type="predicted"/>
<gene>
    <name evidence="2" type="ORF">WKW79_32670</name>
</gene>
<dbReference type="EMBL" id="JBBKZS010000027">
    <property type="protein sequence ID" value="MEJ8859362.1"/>
    <property type="molecule type" value="Genomic_DNA"/>
</dbReference>
<comment type="caution">
    <text evidence="2">The sequence shown here is derived from an EMBL/GenBank/DDBJ whole genome shotgun (WGS) entry which is preliminary data.</text>
</comment>
<keyword evidence="3" id="KW-1185">Reference proteome</keyword>
<evidence type="ECO:0000313" key="3">
    <source>
        <dbReference type="Proteomes" id="UP001367030"/>
    </source>
</evidence>
<accession>A0ABU8XHL0</accession>
<keyword evidence="1" id="KW-1133">Transmembrane helix</keyword>
<feature type="transmembrane region" description="Helical" evidence="1">
    <location>
        <begin position="45"/>
        <end position="67"/>
    </location>
</feature>
<evidence type="ECO:0000256" key="1">
    <source>
        <dbReference type="SAM" id="Phobius"/>
    </source>
</evidence>
<dbReference type="RefSeq" id="WP_340339400.1">
    <property type="nucleotide sequence ID" value="NZ_JBBKZS010000027.1"/>
</dbReference>
<dbReference type="Proteomes" id="UP001367030">
    <property type="component" value="Unassembled WGS sequence"/>
</dbReference>
<reference evidence="2 3" key="1">
    <citation type="submission" date="2024-03" db="EMBL/GenBank/DDBJ databases">
        <title>Novel species of the genus Variovorax.</title>
        <authorList>
            <person name="Liu Q."/>
            <person name="Xin Y.-H."/>
        </authorList>
    </citation>
    <scope>NUCLEOTIDE SEQUENCE [LARGE SCALE GENOMIC DNA]</scope>
    <source>
        <strain evidence="2 3">KACC 18901</strain>
    </source>
</reference>